<feature type="region of interest" description="Disordered" evidence="6">
    <location>
        <begin position="1"/>
        <end position="20"/>
    </location>
</feature>
<name>A0A6I9YNR3_9SAUR</name>
<keyword evidence="3 7" id="KW-0812">Transmembrane</keyword>
<dbReference type="PANTHER" id="PTHR23320:SF170">
    <property type="entry name" value="MEMBRANE SPANNING 4-DOMAINS A12"/>
    <property type="match status" value="1"/>
</dbReference>
<proteinExistence type="inferred from homology"/>
<evidence type="ECO:0000256" key="7">
    <source>
        <dbReference type="SAM" id="Phobius"/>
    </source>
</evidence>
<sequence>MDPRRDGWKQQGAGRQRGNRNSGMDRYRYFIFNQRSMLILALLQIACATVCVITGLIDGVFRKESELSKSRIPIWAGVFMCIPGIMALNSSQRKNPILVNATIIASVFSCFTTLTVIIYASMTLEYGEEESNNVSYNHPDIVFVLGKLVQGANITMIISSIFSICIVLVIVYVSCRSLPCCSCYDSITGLEHLKNNDDQLQTTELVCLSRDQEDRIFNCPVKFLQPNAETDYKISDPPPYIRLT</sequence>
<keyword evidence="5 7" id="KW-0472">Membrane</keyword>
<evidence type="ECO:0000256" key="3">
    <source>
        <dbReference type="ARBA" id="ARBA00022692"/>
    </source>
</evidence>
<dbReference type="InterPro" id="IPR030417">
    <property type="entry name" value="MS4A"/>
</dbReference>
<dbReference type="GeneID" id="106552388"/>
<evidence type="ECO:0000256" key="1">
    <source>
        <dbReference type="ARBA" id="ARBA00004141"/>
    </source>
</evidence>
<comment type="similarity">
    <text evidence="2">Belongs to the MS4A family.</text>
</comment>
<feature type="transmembrane region" description="Helical" evidence="7">
    <location>
        <begin position="72"/>
        <end position="90"/>
    </location>
</feature>
<dbReference type="RefSeq" id="XP_013926123.1">
    <property type="nucleotide sequence ID" value="XM_014070648.1"/>
</dbReference>
<evidence type="ECO:0000256" key="4">
    <source>
        <dbReference type="ARBA" id="ARBA00022989"/>
    </source>
</evidence>
<dbReference type="GO" id="GO:0016020">
    <property type="term" value="C:membrane"/>
    <property type="evidence" value="ECO:0007669"/>
    <property type="project" value="UniProtKB-SubCell"/>
</dbReference>
<gene>
    <name evidence="9" type="primary">LOC106552388</name>
</gene>
<keyword evidence="8" id="KW-1185">Reference proteome</keyword>
<feature type="transmembrane region" description="Helical" evidence="7">
    <location>
        <begin position="36"/>
        <end position="57"/>
    </location>
</feature>
<dbReference type="KEGG" id="tsr:106552388"/>
<evidence type="ECO:0000256" key="5">
    <source>
        <dbReference type="ARBA" id="ARBA00023136"/>
    </source>
</evidence>
<evidence type="ECO:0000256" key="2">
    <source>
        <dbReference type="ARBA" id="ARBA00009565"/>
    </source>
</evidence>
<protein>
    <submittedName>
        <fullName evidence="9">Uncharacterized protein LOC106552388</fullName>
    </submittedName>
</protein>
<accession>A0A6I9YNR3</accession>
<reference evidence="9" key="1">
    <citation type="submission" date="2025-08" db="UniProtKB">
        <authorList>
            <consortium name="RefSeq"/>
        </authorList>
    </citation>
    <scope>IDENTIFICATION</scope>
</reference>
<evidence type="ECO:0000313" key="8">
    <source>
        <dbReference type="Proteomes" id="UP000504617"/>
    </source>
</evidence>
<dbReference type="AlphaFoldDB" id="A0A6I9YNR3"/>
<dbReference type="Proteomes" id="UP000504617">
    <property type="component" value="Unplaced"/>
</dbReference>
<dbReference type="OrthoDB" id="9878438at2759"/>
<dbReference type="InterPro" id="IPR007237">
    <property type="entry name" value="CD20-like"/>
</dbReference>
<feature type="transmembrane region" description="Helical" evidence="7">
    <location>
        <begin position="154"/>
        <end position="173"/>
    </location>
</feature>
<evidence type="ECO:0000256" key="6">
    <source>
        <dbReference type="SAM" id="MobiDB-lite"/>
    </source>
</evidence>
<organism evidence="8 9">
    <name type="scientific">Thamnophis sirtalis</name>
    <dbReference type="NCBI Taxonomy" id="35019"/>
    <lineage>
        <taxon>Eukaryota</taxon>
        <taxon>Metazoa</taxon>
        <taxon>Chordata</taxon>
        <taxon>Craniata</taxon>
        <taxon>Vertebrata</taxon>
        <taxon>Euteleostomi</taxon>
        <taxon>Lepidosauria</taxon>
        <taxon>Squamata</taxon>
        <taxon>Bifurcata</taxon>
        <taxon>Unidentata</taxon>
        <taxon>Episquamata</taxon>
        <taxon>Toxicofera</taxon>
        <taxon>Serpentes</taxon>
        <taxon>Colubroidea</taxon>
        <taxon>Colubridae</taxon>
        <taxon>Natricinae</taxon>
        <taxon>Thamnophis</taxon>
    </lineage>
</organism>
<feature type="transmembrane region" description="Helical" evidence="7">
    <location>
        <begin position="97"/>
        <end position="120"/>
    </location>
</feature>
<comment type="subcellular location">
    <subcellularLocation>
        <location evidence="1">Membrane</location>
        <topology evidence="1">Multi-pass membrane protein</topology>
    </subcellularLocation>
</comment>
<evidence type="ECO:0000313" key="9">
    <source>
        <dbReference type="RefSeq" id="XP_013926123.1"/>
    </source>
</evidence>
<dbReference type="Pfam" id="PF04103">
    <property type="entry name" value="CD20"/>
    <property type="match status" value="1"/>
</dbReference>
<dbReference type="PANTHER" id="PTHR23320">
    <property type="entry name" value="MEMBRANE-SPANNING 4-DOMAINS SUBFAMILY A MS4A -RELATED"/>
    <property type="match status" value="1"/>
</dbReference>
<keyword evidence="4 7" id="KW-1133">Transmembrane helix</keyword>